<dbReference type="Proteomes" id="UP001301388">
    <property type="component" value="Unassembled WGS sequence"/>
</dbReference>
<dbReference type="RefSeq" id="WP_323261187.1">
    <property type="nucleotide sequence ID" value="NZ_JAYGIE010000030.1"/>
</dbReference>
<dbReference type="EMBL" id="JAYGIE010000030">
    <property type="protein sequence ID" value="MEA5477590.1"/>
    <property type="molecule type" value="Genomic_DNA"/>
</dbReference>
<sequence length="102" mass="12060">MKTITEIRSQLQRGDFEFSRHALKRAVERNISEQEIMQIAENAIIIEEYPDDKYSPSCLIFGITKTHRPLHLQVSMQESAIVKIITIYEPDPNQWIQFTRRK</sequence>
<keyword evidence="3" id="KW-1185">Reference proteome</keyword>
<dbReference type="InterPro" id="IPR025354">
    <property type="entry name" value="DUF4258"/>
</dbReference>
<comment type="caution">
    <text evidence="1">The sequence shown here is derived from an EMBL/GenBank/DDBJ whole genome shotgun (WGS) entry which is preliminary data.</text>
</comment>
<protein>
    <submittedName>
        <fullName evidence="1">DUF4258 domain-containing protein</fullName>
    </submittedName>
</protein>
<evidence type="ECO:0000313" key="1">
    <source>
        <dbReference type="EMBL" id="MEA5477584.1"/>
    </source>
</evidence>
<reference evidence="1 3" key="1">
    <citation type="submission" date="2023-12" db="EMBL/GenBank/DDBJ databases">
        <title>Baltic Sea Cyanobacteria.</title>
        <authorList>
            <person name="Delbaje E."/>
            <person name="Fewer D.P."/>
            <person name="Shishido T.K."/>
        </authorList>
    </citation>
    <scope>NUCLEOTIDE SEQUENCE [LARGE SCALE GENOMIC DNA]</scope>
    <source>
        <strain evidence="1 3">UHCC 0370</strain>
    </source>
</reference>
<proteinExistence type="predicted"/>
<gene>
    <name evidence="1" type="ORF">VB774_08120</name>
    <name evidence="2" type="ORF">VB774_08150</name>
</gene>
<name>A0ABU5TH55_9CYAN</name>
<dbReference type="EMBL" id="JAYGIE010000030">
    <property type="protein sequence ID" value="MEA5477584.1"/>
    <property type="molecule type" value="Genomic_DNA"/>
</dbReference>
<evidence type="ECO:0000313" key="3">
    <source>
        <dbReference type="Proteomes" id="UP001301388"/>
    </source>
</evidence>
<evidence type="ECO:0000313" key="2">
    <source>
        <dbReference type="EMBL" id="MEA5477590.1"/>
    </source>
</evidence>
<dbReference type="Pfam" id="PF14076">
    <property type="entry name" value="DUF4258"/>
    <property type="match status" value="1"/>
</dbReference>
<organism evidence="1 3">
    <name type="scientific">Pseudanabaena galeata UHCC 0370</name>
    <dbReference type="NCBI Taxonomy" id="3110310"/>
    <lineage>
        <taxon>Bacteria</taxon>
        <taxon>Bacillati</taxon>
        <taxon>Cyanobacteriota</taxon>
        <taxon>Cyanophyceae</taxon>
        <taxon>Pseudanabaenales</taxon>
        <taxon>Pseudanabaenaceae</taxon>
        <taxon>Pseudanabaena</taxon>
    </lineage>
</organism>
<accession>A0ABU5TH55</accession>